<evidence type="ECO:0000313" key="3">
    <source>
        <dbReference type="Proteomes" id="UP001206236"/>
    </source>
</evidence>
<gene>
    <name evidence="2" type="ORF">NE632_12320</name>
</gene>
<feature type="domain" description="Glycosyltransferase 2-like" evidence="1">
    <location>
        <begin position="18"/>
        <end position="149"/>
    </location>
</feature>
<reference evidence="2" key="1">
    <citation type="submission" date="2022-06" db="EMBL/GenBank/DDBJ databases">
        <title>Isolation of gut microbiota from human fecal samples.</title>
        <authorList>
            <person name="Pamer E.G."/>
            <person name="Barat B."/>
            <person name="Waligurski E."/>
            <person name="Medina S."/>
            <person name="Paddock L."/>
            <person name="Mostad J."/>
        </authorList>
    </citation>
    <scope>NUCLEOTIDE SEQUENCE</scope>
    <source>
        <strain evidence="2">DFI.5.57</strain>
    </source>
</reference>
<dbReference type="PANTHER" id="PTHR22916">
    <property type="entry name" value="GLYCOSYLTRANSFERASE"/>
    <property type="match status" value="1"/>
</dbReference>
<protein>
    <submittedName>
        <fullName evidence="2">Glycosyltransferase family 2 protein</fullName>
    </submittedName>
</protein>
<accession>A0AAW5KSR4</accession>
<dbReference type="GO" id="GO:0016758">
    <property type="term" value="F:hexosyltransferase activity"/>
    <property type="evidence" value="ECO:0007669"/>
    <property type="project" value="UniProtKB-ARBA"/>
</dbReference>
<dbReference type="InterPro" id="IPR029044">
    <property type="entry name" value="Nucleotide-diphossugar_trans"/>
</dbReference>
<dbReference type="Gene3D" id="3.90.550.10">
    <property type="entry name" value="Spore Coat Polysaccharide Biosynthesis Protein SpsA, Chain A"/>
    <property type="match status" value="1"/>
</dbReference>
<dbReference type="PANTHER" id="PTHR22916:SF3">
    <property type="entry name" value="UDP-GLCNAC:BETAGAL BETA-1,3-N-ACETYLGLUCOSAMINYLTRANSFERASE-LIKE PROTEIN 1"/>
    <property type="match status" value="1"/>
</dbReference>
<dbReference type="Pfam" id="PF00535">
    <property type="entry name" value="Glycos_transf_2"/>
    <property type="match status" value="1"/>
</dbReference>
<dbReference type="RefSeq" id="WP_256322476.1">
    <property type="nucleotide sequence ID" value="NZ_JANGCN010000036.1"/>
</dbReference>
<dbReference type="CDD" id="cd00761">
    <property type="entry name" value="Glyco_tranf_GTA_type"/>
    <property type="match status" value="1"/>
</dbReference>
<dbReference type="Proteomes" id="UP001206236">
    <property type="component" value="Unassembled WGS sequence"/>
</dbReference>
<sequence>MKVWVLAISKSMDDILLSVVCTAYNHEKYIRDALEGFVSQKTNFKYEVLVHDDASTDNTASIIKEYEHRYPEIIKPIYQQVNQYSKGVRIINDVLVPRAKGKYLAFCEGDDYWCDCNKLQKQVDVLESSQNYVACVHNTNFLYMTSNNEIIKYPTIDRILKLDDCVMCGSQSFHTSSLVVRKSVYQNKPSFTFSVEGVGDYPNSIYYSLCGSIYYIADVMSVYRVGTESSWTKKNERDIPKQIKTVFQVIEMLKQADQYSGYHYHQLFEVALSKKDYLLLIIKKEYRAAIKNDNFKSDSIRNKIKIILYATFPFLPSWKDRLWKIKKK</sequence>
<name>A0AAW5KSR4_9FIRM</name>
<comment type="caution">
    <text evidence="2">The sequence shown here is derived from an EMBL/GenBank/DDBJ whole genome shotgun (WGS) entry which is preliminary data.</text>
</comment>
<dbReference type="InterPro" id="IPR001173">
    <property type="entry name" value="Glyco_trans_2-like"/>
</dbReference>
<dbReference type="AlphaFoldDB" id="A0AAW5KSR4"/>
<dbReference type="EMBL" id="JANGCN010000036">
    <property type="protein sequence ID" value="MCQ5154086.1"/>
    <property type="molecule type" value="Genomic_DNA"/>
</dbReference>
<proteinExistence type="predicted"/>
<organism evidence="2 3">
    <name type="scientific">Ruminococcus bicirculans</name>
    <name type="common">ex Wegman et al. 2014</name>
    <dbReference type="NCBI Taxonomy" id="1160721"/>
    <lineage>
        <taxon>Bacteria</taxon>
        <taxon>Bacillati</taxon>
        <taxon>Bacillota</taxon>
        <taxon>Clostridia</taxon>
        <taxon>Eubacteriales</taxon>
        <taxon>Oscillospiraceae</taxon>
        <taxon>Ruminococcus</taxon>
    </lineage>
</organism>
<evidence type="ECO:0000259" key="1">
    <source>
        <dbReference type="Pfam" id="PF00535"/>
    </source>
</evidence>
<dbReference type="SUPFAM" id="SSF53448">
    <property type="entry name" value="Nucleotide-diphospho-sugar transferases"/>
    <property type="match status" value="1"/>
</dbReference>
<evidence type="ECO:0000313" key="2">
    <source>
        <dbReference type="EMBL" id="MCQ5154086.1"/>
    </source>
</evidence>